<dbReference type="GO" id="GO:0005829">
    <property type="term" value="C:cytosol"/>
    <property type="evidence" value="ECO:0007669"/>
    <property type="project" value="TreeGrafter"/>
</dbReference>
<evidence type="ECO:0000313" key="4">
    <source>
        <dbReference type="Proteomes" id="UP000448575"/>
    </source>
</evidence>
<dbReference type="Gene3D" id="3.40.50.410">
    <property type="entry name" value="von Willebrand factor, type A domain"/>
    <property type="match status" value="1"/>
</dbReference>
<dbReference type="Gene3D" id="3.90.1720.10">
    <property type="entry name" value="endopeptidase domain like (from Nostoc punctiforme)"/>
    <property type="match status" value="1"/>
</dbReference>
<reference evidence="3 4" key="1">
    <citation type="submission" date="2019-12" db="EMBL/GenBank/DDBJ databases">
        <title>Novel species isolated from a subtropical stream in China.</title>
        <authorList>
            <person name="Lu H."/>
        </authorList>
    </citation>
    <scope>NUCLEOTIDE SEQUENCE [LARGE SCALE GENOMIC DNA]</scope>
    <source>
        <strain evidence="3 4">DS3</strain>
    </source>
</reference>
<dbReference type="Pfam" id="PF13519">
    <property type="entry name" value="VWA_2"/>
    <property type="match status" value="1"/>
</dbReference>
<dbReference type="AlphaFoldDB" id="A0A6N9HGW4"/>
<dbReference type="EMBL" id="WWCJ01000006">
    <property type="protein sequence ID" value="MYN02343.1"/>
    <property type="molecule type" value="Genomic_DNA"/>
</dbReference>
<dbReference type="Pfam" id="PF04970">
    <property type="entry name" value="LRAT"/>
    <property type="match status" value="1"/>
</dbReference>
<dbReference type="RefSeq" id="WP_161025352.1">
    <property type="nucleotide sequence ID" value="NZ_WWCJ01000006.1"/>
</dbReference>
<feature type="domain" description="LRAT" evidence="1">
    <location>
        <begin position="34"/>
        <end position="131"/>
    </location>
</feature>
<dbReference type="PANTHER" id="PTHR36846:SF1">
    <property type="entry name" value="PROTEIN VIAA"/>
    <property type="match status" value="1"/>
</dbReference>
<sequence length="530" mass="58713">MLNLLKLASSVGIKAIKYFVDSTFRDKVQPVPGSVLYCDLWVAAEHSGIYVGDGQISNIVVDGFAESSVCMDSARSFTSKSTMGRQIYVSCDSQGAVGSADVAHGASNHVGERAFYGLVFKNCHAFATKCVNYSGQEYRPQGLPDLQLETWELTMAALKRTARQKLGATKWRLWDWNAEPETVPEPDWEGQADHFRKQVLNAESIGRIRAELAMVQDYEAEIADENIPAPVRQRLAGFRTALSDISARYEQAKGFLAACPGSQFTYEDLLACDDDFEGLARAMQGNGRIKDLVHKLGRNFVSEEEKKKTRIPEACRSEVHGTHRSNDVMRMLPSELSNLEDEALEVLFYARLLENNLLSYELKGTMPAELTHAEESKRRTGPVVACLDTSQSMHGAPMQKAKALLLAVSRILKEEDRALHVVLFGAANEIRAFSMDAANNAAGLLKFLKQGFGGGTDFETPLKHALQRIALEDNYRKADILMISDGDCSLSPEFLAMLETEKEKLNCAIYSVLCAGERVEDRFSDEVIVL</sequence>
<accession>A0A6N9HGW4</accession>
<feature type="domain" description="VWFA" evidence="2">
    <location>
        <begin position="383"/>
        <end position="486"/>
    </location>
</feature>
<dbReference type="PANTHER" id="PTHR36846">
    <property type="entry name" value="PROTEIN VIAA"/>
    <property type="match status" value="1"/>
</dbReference>
<protein>
    <submittedName>
        <fullName evidence="3">VWA domain-containing protein</fullName>
    </submittedName>
</protein>
<dbReference type="Proteomes" id="UP000448575">
    <property type="component" value="Unassembled WGS sequence"/>
</dbReference>
<dbReference type="SUPFAM" id="SSF53300">
    <property type="entry name" value="vWA-like"/>
    <property type="match status" value="1"/>
</dbReference>
<dbReference type="InterPro" id="IPR007053">
    <property type="entry name" value="LRAT_dom"/>
</dbReference>
<dbReference type="InterPro" id="IPR002035">
    <property type="entry name" value="VWF_A"/>
</dbReference>
<gene>
    <name evidence="3" type="ORF">GTP41_09550</name>
</gene>
<keyword evidence="4" id="KW-1185">Reference proteome</keyword>
<evidence type="ECO:0000259" key="2">
    <source>
        <dbReference type="Pfam" id="PF13519"/>
    </source>
</evidence>
<evidence type="ECO:0000313" key="3">
    <source>
        <dbReference type="EMBL" id="MYN02343.1"/>
    </source>
</evidence>
<organism evidence="3 4">
    <name type="scientific">Pseudoduganella guangdongensis</name>
    <dbReference type="NCBI Taxonomy" id="2692179"/>
    <lineage>
        <taxon>Bacteria</taxon>
        <taxon>Pseudomonadati</taxon>
        <taxon>Pseudomonadota</taxon>
        <taxon>Betaproteobacteria</taxon>
        <taxon>Burkholderiales</taxon>
        <taxon>Oxalobacteraceae</taxon>
        <taxon>Telluria group</taxon>
        <taxon>Pseudoduganella</taxon>
    </lineage>
</organism>
<name>A0A6N9HGW4_9BURK</name>
<evidence type="ECO:0000259" key="1">
    <source>
        <dbReference type="Pfam" id="PF04970"/>
    </source>
</evidence>
<comment type="caution">
    <text evidence="3">The sequence shown here is derived from an EMBL/GenBank/DDBJ whole genome shotgun (WGS) entry which is preliminary data.</text>
</comment>
<proteinExistence type="predicted"/>
<dbReference type="InterPro" id="IPR036465">
    <property type="entry name" value="vWFA_dom_sf"/>
</dbReference>